<dbReference type="InterPro" id="IPR052586">
    <property type="entry name" value="ASCC2"/>
</dbReference>
<dbReference type="PANTHER" id="PTHR21494:SF0">
    <property type="entry name" value="ACTIVATING SIGNAL COINTEGRATOR 1 COMPLEX SUBUNIT 2"/>
    <property type="match status" value="1"/>
</dbReference>
<keyword evidence="2" id="KW-1185">Reference proteome</keyword>
<protein>
    <submittedName>
        <fullName evidence="1">Uncharacterized protein</fullName>
    </submittedName>
</protein>
<name>A0A8R2JL52_ACYPI</name>
<dbReference type="GeneID" id="100572869"/>
<dbReference type="PANTHER" id="PTHR21494">
    <property type="entry name" value="ACTIVATING SIGNAL COINTEGRATOR 1 COMPLEX SUBUNIT 2 ASC-1 COMPLEX SUBUNIT P100"/>
    <property type="match status" value="1"/>
</dbReference>
<accession>A0A8R2JL52</accession>
<dbReference type="GO" id="GO:0043130">
    <property type="term" value="F:ubiquitin binding"/>
    <property type="evidence" value="ECO:0007669"/>
    <property type="project" value="TreeGrafter"/>
</dbReference>
<dbReference type="RefSeq" id="XP_029341067.1">
    <property type="nucleotide sequence ID" value="XM_029485207.1"/>
</dbReference>
<dbReference type="AlphaFoldDB" id="A0A8R2JL52"/>
<dbReference type="EnsemblMetazoa" id="XM_029485207.1">
    <property type="protein sequence ID" value="XP_029341067.1"/>
    <property type="gene ID" value="LOC100572869"/>
</dbReference>
<sequence length="355" mass="42256">MAVEDKKFALKRQFLGYIHPLKSITNNLVQKECWIEQMKYLVQDFKTLLNLSFKEFWSTVVFNKQATMGLCTFLQEAAPPHLMDQLPQDDDVLIIYNEIDNFAYKLFKRLTKSSENKENCMSPQYMWSLLCHNNIISIPMLFDICSIYGQSYKKELEIIFKELFTCQQLYEENLKNFIQFTIKCLSQFQDKIEIDMGDDNLMCQINETSTDIEERNLSLIEDNINYLLDTSYNITNFLEIYPMASRHFYQEKFHIEIASFYHTIKPIVYKKVIAMNIMEKFQEKIHASRLLLVKSVRQCLFHISTQITNKSENAVEEYLEVISELLEYNEFVNDYTLVYNLTKDIRKFQKSNNEM</sequence>
<reference evidence="2" key="1">
    <citation type="submission" date="2010-06" db="EMBL/GenBank/DDBJ databases">
        <authorList>
            <person name="Jiang H."/>
            <person name="Abraham K."/>
            <person name="Ali S."/>
            <person name="Alsbrooks S.L."/>
            <person name="Anim B.N."/>
            <person name="Anosike U.S."/>
            <person name="Attaway T."/>
            <person name="Bandaranaike D.P."/>
            <person name="Battles P.K."/>
            <person name="Bell S.N."/>
            <person name="Bell A.V."/>
            <person name="Beltran B."/>
            <person name="Bickham C."/>
            <person name="Bustamante Y."/>
            <person name="Caleb T."/>
            <person name="Canada A."/>
            <person name="Cardenas V."/>
            <person name="Carter K."/>
            <person name="Chacko J."/>
            <person name="Chandrabose M.N."/>
            <person name="Chavez D."/>
            <person name="Chavez A."/>
            <person name="Chen L."/>
            <person name="Chu H.-S."/>
            <person name="Claassen K.J."/>
            <person name="Cockrell R."/>
            <person name="Collins M."/>
            <person name="Cooper J.A."/>
            <person name="Cree A."/>
            <person name="Curry S.M."/>
            <person name="Da Y."/>
            <person name="Dao M.D."/>
            <person name="Das B."/>
            <person name="Davila M.-L."/>
            <person name="Davy-Carroll L."/>
            <person name="Denson S."/>
            <person name="Dinh H."/>
            <person name="Ebong V.E."/>
            <person name="Edwards J.R."/>
            <person name="Egan A."/>
            <person name="El-Daye J."/>
            <person name="Escobedo L."/>
            <person name="Fernandez S."/>
            <person name="Fernando P.R."/>
            <person name="Flagg N."/>
            <person name="Forbes L.D."/>
            <person name="Fowler R.G."/>
            <person name="Fu Q."/>
            <person name="Gabisi R.A."/>
            <person name="Ganer J."/>
            <person name="Garbino Pronczuk A."/>
            <person name="Garcia R.M."/>
            <person name="Garner T."/>
            <person name="Garrett T.E."/>
            <person name="Gonzalez D.A."/>
            <person name="Hamid H."/>
            <person name="Hawkins E.S."/>
            <person name="Hirani K."/>
            <person name="Hogues M.E."/>
            <person name="Hollins B."/>
            <person name="Hsiao C.-H."/>
            <person name="Jabil R."/>
            <person name="James M.L."/>
            <person name="Jhangiani S.N."/>
            <person name="Johnson B."/>
            <person name="Johnson Q."/>
            <person name="Joshi V."/>
            <person name="Kalu J.B."/>
            <person name="Kam C."/>
            <person name="Kashfia A."/>
            <person name="Keebler J."/>
            <person name="Kisamo H."/>
            <person name="Kovar C.L."/>
            <person name="Lago L.A."/>
            <person name="Lai C.-Y."/>
            <person name="Laidlaw J."/>
            <person name="Lara F."/>
            <person name="Le T.-K."/>
            <person name="Lee S.L."/>
            <person name="Legall F.H."/>
            <person name="Lemon S.J."/>
            <person name="Lewis L.R."/>
            <person name="Li B."/>
            <person name="Liu Y."/>
            <person name="Liu Y.-S."/>
            <person name="Lopez J."/>
            <person name="Lozado R.J."/>
            <person name="Lu J."/>
            <person name="Madu R.C."/>
            <person name="Maheshwari M."/>
            <person name="Maheshwari R."/>
            <person name="Malloy K."/>
            <person name="Martinez E."/>
            <person name="Mathew T."/>
            <person name="Mercado I.C."/>
            <person name="Mercado C."/>
            <person name="Meyer B."/>
            <person name="Montgomery K."/>
            <person name="Morgan M.B."/>
            <person name="Munidasa M."/>
            <person name="Nazareth L.V."/>
            <person name="Nelson J."/>
            <person name="Ng B.M."/>
            <person name="Nguyen N.B."/>
            <person name="Nguyen P.Q."/>
            <person name="Nguyen T."/>
            <person name="Obregon M."/>
            <person name="Okwuonu G.O."/>
            <person name="Onwere C.G."/>
            <person name="Orozco G."/>
            <person name="Parra A."/>
            <person name="Patel S."/>
            <person name="Patil S."/>
            <person name="Perez A."/>
            <person name="Perez Y."/>
            <person name="Pham C."/>
            <person name="Primus E.L."/>
            <person name="Pu L.-L."/>
            <person name="Puazo M."/>
            <person name="Qin X."/>
            <person name="Quiroz J.B."/>
            <person name="Reese J."/>
            <person name="Richards S."/>
            <person name="Rives C.M."/>
            <person name="Robberts R."/>
            <person name="Ruiz S.J."/>
            <person name="Ruiz M.J."/>
            <person name="Santibanez J."/>
            <person name="Schneider B.W."/>
            <person name="Sisson I."/>
            <person name="Smith M."/>
            <person name="Sodergren E."/>
            <person name="Song X.-Z."/>
            <person name="Song B.B."/>
            <person name="Summersgill H."/>
            <person name="Thelus R."/>
            <person name="Thornton R.D."/>
            <person name="Trejos Z.Y."/>
            <person name="Usmani K."/>
            <person name="Vattathil S."/>
            <person name="Villasana D."/>
            <person name="Walker D.L."/>
            <person name="Wang S."/>
            <person name="Wang K."/>
            <person name="White C.S."/>
            <person name="Williams A.C."/>
            <person name="Williamson J."/>
            <person name="Wilson K."/>
            <person name="Woghiren I.O."/>
            <person name="Woodworth J.R."/>
            <person name="Worley K.C."/>
            <person name="Wright R.A."/>
            <person name="Wu W."/>
            <person name="Young L."/>
            <person name="Zhang L."/>
            <person name="Zhang J."/>
            <person name="Zhu Y."/>
            <person name="Muzny D.M."/>
            <person name="Weinstock G."/>
            <person name="Gibbs R.A."/>
        </authorList>
    </citation>
    <scope>NUCLEOTIDE SEQUENCE [LARGE SCALE GENOMIC DNA]</scope>
    <source>
        <strain evidence="2">LSR1</strain>
    </source>
</reference>
<proteinExistence type="predicted"/>
<evidence type="ECO:0000313" key="2">
    <source>
        <dbReference type="Proteomes" id="UP000007819"/>
    </source>
</evidence>
<organism evidence="1 2">
    <name type="scientific">Acyrthosiphon pisum</name>
    <name type="common">Pea aphid</name>
    <dbReference type="NCBI Taxonomy" id="7029"/>
    <lineage>
        <taxon>Eukaryota</taxon>
        <taxon>Metazoa</taxon>
        <taxon>Ecdysozoa</taxon>
        <taxon>Arthropoda</taxon>
        <taxon>Hexapoda</taxon>
        <taxon>Insecta</taxon>
        <taxon>Pterygota</taxon>
        <taxon>Neoptera</taxon>
        <taxon>Paraneoptera</taxon>
        <taxon>Hemiptera</taxon>
        <taxon>Sternorrhyncha</taxon>
        <taxon>Aphidomorpha</taxon>
        <taxon>Aphidoidea</taxon>
        <taxon>Aphididae</taxon>
        <taxon>Macrosiphini</taxon>
        <taxon>Acyrthosiphon</taxon>
    </lineage>
</organism>
<reference evidence="1" key="2">
    <citation type="submission" date="2022-06" db="UniProtKB">
        <authorList>
            <consortium name="EnsemblMetazoa"/>
        </authorList>
    </citation>
    <scope>IDENTIFICATION</scope>
</reference>
<evidence type="ECO:0000313" key="1">
    <source>
        <dbReference type="EnsemblMetazoa" id="XP_029341067.1"/>
    </source>
</evidence>
<dbReference type="Proteomes" id="UP000007819">
    <property type="component" value="Chromosome X"/>
</dbReference>
<dbReference type="OrthoDB" id="5577209at2759"/>
<dbReference type="KEGG" id="api:100572869"/>